<dbReference type="InterPro" id="IPR036388">
    <property type="entry name" value="WH-like_DNA-bd_sf"/>
</dbReference>
<gene>
    <name evidence="2" type="ORF">GCM10020369_52290</name>
</gene>
<evidence type="ECO:0000259" key="1">
    <source>
        <dbReference type="Pfam" id="PF03551"/>
    </source>
</evidence>
<accession>A0ABP6T393</accession>
<dbReference type="Gene3D" id="1.10.10.10">
    <property type="entry name" value="Winged helix-like DNA-binding domain superfamily/Winged helix DNA-binding domain"/>
    <property type="match status" value="1"/>
</dbReference>
<keyword evidence="3" id="KW-1185">Reference proteome</keyword>
<protein>
    <submittedName>
        <fullName evidence="2">PadR family transcriptional regulator</fullName>
    </submittedName>
</protein>
<dbReference type="PANTHER" id="PTHR43252">
    <property type="entry name" value="TRANSCRIPTIONAL REGULATOR YQJI"/>
    <property type="match status" value="1"/>
</dbReference>
<organism evidence="2 3">
    <name type="scientific">Cryptosporangium minutisporangium</name>
    <dbReference type="NCBI Taxonomy" id="113569"/>
    <lineage>
        <taxon>Bacteria</taxon>
        <taxon>Bacillati</taxon>
        <taxon>Actinomycetota</taxon>
        <taxon>Actinomycetes</taxon>
        <taxon>Cryptosporangiales</taxon>
        <taxon>Cryptosporangiaceae</taxon>
        <taxon>Cryptosporangium</taxon>
    </lineage>
</organism>
<dbReference type="SUPFAM" id="SSF46785">
    <property type="entry name" value="Winged helix' DNA-binding domain"/>
    <property type="match status" value="1"/>
</dbReference>
<dbReference type="InterPro" id="IPR005149">
    <property type="entry name" value="Tscrpt_reg_PadR_N"/>
</dbReference>
<dbReference type="EMBL" id="BAAAYN010000035">
    <property type="protein sequence ID" value="GAA3392053.1"/>
    <property type="molecule type" value="Genomic_DNA"/>
</dbReference>
<name>A0ABP6T393_9ACTN</name>
<comment type="caution">
    <text evidence="2">The sequence shown here is derived from an EMBL/GenBank/DDBJ whole genome shotgun (WGS) entry which is preliminary data.</text>
</comment>
<dbReference type="Proteomes" id="UP001501676">
    <property type="component" value="Unassembled WGS sequence"/>
</dbReference>
<evidence type="ECO:0000313" key="2">
    <source>
        <dbReference type="EMBL" id="GAA3392053.1"/>
    </source>
</evidence>
<reference evidence="3" key="1">
    <citation type="journal article" date="2019" name="Int. J. Syst. Evol. Microbiol.">
        <title>The Global Catalogue of Microorganisms (GCM) 10K type strain sequencing project: providing services to taxonomists for standard genome sequencing and annotation.</title>
        <authorList>
            <consortium name="The Broad Institute Genomics Platform"/>
            <consortium name="The Broad Institute Genome Sequencing Center for Infectious Disease"/>
            <person name="Wu L."/>
            <person name="Ma J."/>
        </authorList>
    </citation>
    <scope>NUCLEOTIDE SEQUENCE [LARGE SCALE GENOMIC DNA]</scope>
    <source>
        <strain evidence="3">JCM 9458</strain>
    </source>
</reference>
<dbReference type="InterPro" id="IPR036390">
    <property type="entry name" value="WH_DNA-bd_sf"/>
</dbReference>
<proteinExistence type="predicted"/>
<feature type="domain" description="Transcription regulator PadR N-terminal" evidence="1">
    <location>
        <begin position="10"/>
        <end position="83"/>
    </location>
</feature>
<dbReference type="Pfam" id="PF03551">
    <property type="entry name" value="PadR"/>
    <property type="match status" value="1"/>
</dbReference>
<dbReference type="PANTHER" id="PTHR43252:SF6">
    <property type="entry name" value="NEGATIVE TRANSCRIPTION REGULATOR PADR"/>
    <property type="match status" value="1"/>
</dbReference>
<evidence type="ECO:0000313" key="3">
    <source>
        <dbReference type="Proteomes" id="UP001501676"/>
    </source>
</evidence>
<sequence>MGGVSTPQVLLALLATGARHGYDLKRAYDARFPKARPLAFGQVYSTLERLTRDGLAEEAGVERVDGPDRTVFAITDAGRAALRDWLDVVEPPAPHVANSLFTKVVAALLADEAPGAEGGLAVAYLRAQRRAHLARMRDFTAAKTAADASVGAVLAADYALAHLDADLRWIDLTLSRMSALRQEVRPNFDHPPTPDRTSTEVPR</sequence>